<dbReference type="PANTHER" id="PTHR11945:SF723">
    <property type="entry name" value="AGAMOUS-LIKE MADS-BOX PROTEIN AGL62"/>
    <property type="match status" value="1"/>
</dbReference>
<evidence type="ECO:0000256" key="3">
    <source>
        <dbReference type="ARBA" id="ARBA00023125"/>
    </source>
</evidence>
<organism evidence="7 8">
    <name type="scientific">Escallonia rubra</name>
    <dbReference type="NCBI Taxonomy" id="112253"/>
    <lineage>
        <taxon>Eukaryota</taxon>
        <taxon>Viridiplantae</taxon>
        <taxon>Streptophyta</taxon>
        <taxon>Embryophyta</taxon>
        <taxon>Tracheophyta</taxon>
        <taxon>Spermatophyta</taxon>
        <taxon>Magnoliopsida</taxon>
        <taxon>eudicotyledons</taxon>
        <taxon>Gunneridae</taxon>
        <taxon>Pentapetalae</taxon>
        <taxon>asterids</taxon>
        <taxon>campanulids</taxon>
        <taxon>Escalloniales</taxon>
        <taxon>Escalloniaceae</taxon>
        <taxon>Escallonia</taxon>
    </lineage>
</organism>
<keyword evidence="3" id="KW-0238">DNA-binding</keyword>
<evidence type="ECO:0000256" key="2">
    <source>
        <dbReference type="ARBA" id="ARBA00023015"/>
    </source>
</evidence>
<dbReference type="PROSITE" id="PS50066">
    <property type="entry name" value="MADS_BOX_2"/>
    <property type="match status" value="1"/>
</dbReference>
<sequence>MSLRSTTTTRKTSQGRKKIEIKKIEEINSRAVTFSKRRSGLFKKASELCVLTGTEAAIVVQSPGGRAFAFGHPNADAIMDRYLTGKPKAGPTKAQPDMREFNQHYNEVSMEVEKEKRRKEIIKESRDANPSGLFWWEEPVDGLGLDEIDLYIRSLEELKKNVEMRADELAMVEGSAVPLPPPVGPLINHVGMVAAPLVNANINCEIARAYHDYDFDLGHI</sequence>
<keyword evidence="8" id="KW-1185">Reference proteome</keyword>
<evidence type="ECO:0000313" key="7">
    <source>
        <dbReference type="EMBL" id="KAK2968907.1"/>
    </source>
</evidence>
<dbReference type="Gene3D" id="3.40.1810.10">
    <property type="entry name" value="Transcription factor, MADS-box"/>
    <property type="match status" value="1"/>
</dbReference>
<comment type="caution">
    <text evidence="7">The sequence shown here is derived from an EMBL/GenBank/DDBJ whole genome shotgun (WGS) entry which is preliminary data.</text>
</comment>
<evidence type="ECO:0000259" key="6">
    <source>
        <dbReference type="PROSITE" id="PS50066"/>
    </source>
</evidence>
<comment type="subcellular location">
    <subcellularLocation>
        <location evidence="1">Nucleus</location>
    </subcellularLocation>
</comment>
<keyword evidence="4" id="KW-0804">Transcription</keyword>
<keyword evidence="5" id="KW-0539">Nucleus</keyword>
<dbReference type="SUPFAM" id="SSF55455">
    <property type="entry name" value="SRF-like"/>
    <property type="match status" value="1"/>
</dbReference>
<dbReference type="AlphaFoldDB" id="A0AA88QI80"/>
<name>A0AA88QI80_9ASTE</name>
<dbReference type="GO" id="GO:0046983">
    <property type="term" value="F:protein dimerization activity"/>
    <property type="evidence" value="ECO:0007669"/>
    <property type="project" value="InterPro"/>
</dbReference>
<dbReference type="SMART" id="SM00432">
    <property type="entry name" value="MADS"/>
    <property type="match status" value="1"/>
</dbReference>
<dbReference type="InterPro" id="IPR002100">
    <property type="entry name" value="TF_MADSbox"/>
</dbReference>
<feature type="domain" description="MADS-box" evidence="6">
    <location>
        <begin position="14"/>
        <end position="74"/>
    </location>
</feature>
<evidence type="ECO:0000256" key="1">
    <source>
        <dbReference type="ARBA" id="ARBA00004123"/>
    </source>
</evidence>
<reference evidence="7" key="1">
    <citation type="submission" date="2022-12" db="EMBL/GenBank/DDBJ databases">
        <title>Draft genome assemblies for two species of Escallonia (Escalloniales).</title>
        <authorList>
            <person name="Chanderbali A."/>
            <person name="Dervinis C."/>
            <person name="Anghel I."/>
            <person name="Soltis D."/>
            <person name="Soltis P."/>
            <person name="Zapata F."/>
        </authorList>
    </citation>
    <scope>NUCLEOTIDE SEQUENCE</scope>
    <source>
        <strain evidence="7">UCBG92.1500</strain>
        <tissue evidence="7">Leaf</tissue>
    </source>
</reference>
<dbReference type="PRINTS" id="PR00404">
    <property type="entry name" value="MADSDOMAIN"/>
</dbReference>
<dbReference type="EMBL" id="JAVXUO010002873">
    <property type="protein sequence ID" value="KAK2968907.1"/>
    <property type="molecule type" value="Genomic_DNA"/>
</dbReference>
<dbReference type="InterPro" id="IPR036879">
    <property type="entry name" value="TF_MADSbox_sf"/>
</dbReference>
<gene>
    <name evidence="7" type="ORF">RJ640_018599</name>
</gene>
<proteinExistence type="predicted"/>
<dbReference type="Proteomes" id="UP001187471">
    <property type="component" value="Unassembled WGS sequence"/>
</dbReference>
<dbReference type="FunFam" id="3.40.1810.10:FF:000006">
    <property type="entry name" value="Agamous-like MADS-box protein AGL62"/>
    <property type="match status" value="1"/>
</dbReference>
<keyword evidence="2" id="KW-0805">Transcription regulation</keyword>
<dbReference type="Pfam" id="PF00319">
    <property type="entry name" value="SRF-TF"/>
    <property type="match status" value="1"/>
</dbReference>
<accession>A0AA88QI80</accession>
<dbReference type="GO" id="GO:0000981">
    <property type="term" value="F:DNA-binding transcription factor activity, RNA polymerase II-specific"/>
    <property type="evidence" value="ECO:0007669"/>
    <property type="project" value="TreeGrafter"/>
</dbReference>
<dbReference type="PANTHER" id="PTHR11945">
    <property type="entry name" value="MADS BOX PROTEIN"/>
    <property type="match status" value="1"/>
</dbReference>
<evidence type="ECO:0000256" key="4">
    <source>
        <dbReference type="ARBA" id="ARBA00023163"/>
    </source>
</evidence>
<dbReference type="GO" id="GO:0000978">
    <property type="term" value="F:RNA polymerase II cis-regulatory region sequence-specific DNA binding"/>
    <property type="evidence" value="ECO:0007669"/>
    <property type="project" value="TreeGrafter"/>
</dbReference>
<dbReference type="GO" id="GO:0005634">
    <property type="term" value="C:nucleus"/>
    <property type="evidence" value="ECO:0007669"/>
    <property type="project" value="UniProtKB-SubCell"/>
</dbReference>
<evidence type="ECO:0000256" key="5">
    <source>
        <dbReference type="ARBA" id="ARBA00023242"/>
    </source>
</evidence>
<evidence type="ECO:0000313" key="8">
    <source>
        <dbReference type="Proteomes" id="UP001187471"/>
    </source>
</evidence>
<protein>
    <recommendedName>
        <fullName evidence="6">MADS-box domain-containing protein</fullName>
    </recommendedName>
</protein>